<protein>
    <submittedName>
        <fullName evidence="1">Uncharacterized protein</fullName>
    </submittedName>
</protein>
<dbReference type="EMBL" id="CM003528">
    <property type="protein sequence ID" value="RCV06437.1"/>
    <property type="molecule type" value="Genomic_DNA"/>
</dbReference>
<reference evidence="1" key="2">
    <citation type="submission" date="2015-07" db="EMBL/GenBank/DDBJ databases">
        <authorList>
            <person name="Noorani M."/>
        </authorList>
    </citation>
    <scope>NUCLEOTIDE SEQUENCE</scope>
    <source>
        <strain evidence="1">Yugu1</strain>
    </source>
</reference>
<dbReference type="OrthoDB" id="10566496at2759"/>
<organism evidence="1">
    <name type="scientific">Setaria italica</name>
    <name type="common">Foxtail millet</name>
    <name type="synonym">Panicum italicum</name>
    <dbReference type="NCBI Taxonomy" id="4555"/>
    <lineage>
        <taxon>Eukaryota</taxon>
        <taxon>Viridiplantae</taxon>
        <taxon>Streptophyta</taxon>
        <taxon>Embryophyta</taxon>
        <taxon>Tracheophyta</taxon>
        <taxon>Spermatophyta</taxon>
        <taxon>Magnoliopsida</taxon>
        <taxon>Liliopsida</taxon>
        <taxon>Poales</taxon>
        <taxon>Poaceae</taxon>
        <taxon>PACMAD clade</taxon>
        <taxon>Panicoideae</taxon>
        <taxon>Panicodae</taxon>
        <taxon>Paniceae</taxon>
        <taxon>Cenchrinae</taxon>
        <taxon>Setaria</taxon>
    </lineage>
</organism>
<proteinExistence type="predicted"/>
<evidence type="ECO:0000313" key="1">
    <source>
        <dbReference type="EMBL" id="RCV06437.1"/>
    </source>
</evidence>
<dbReference type="AlphaFoldDB" id="A0A368PKX9"/>
<name>A0A368PKX9_SETIT</name>
<accession>A0A368PKX9</accession>
<sequence length="277" mass="30820">MEAPKALAESRGAVPAGAEPVIWSSWIARAADGTWVATPEYAGDCSDGDEQEQPACAAAGAVPVGDHLGNVAHKMRLVRWDVARTIIDFKFDVMELILDYFNTSLDPHRQMEKLLGCSTGRTSARPSLATTTPMRMRRTTAARRFCRLPPATLGDDEEDVGGGDEPLHFVKKALSAVGLVDTRHMRMSIKAFFDQYIDVEHDDVDDEIHTDFGADFMSATGFVNRLWDLRWVIEVFLDGELDRETHRATMAKRLGDLEEVLNARTRDVSMGRIKIVQ</sequence>
<reference evidence="1" key="1">
    <citation type="journal article" date="2012" name="Nat. Biotechnol.">
        <title>Reference genome sequence of the model plant Setaria.</title>
        <authorList>
            <person name="Bennetzen J.L."/>
            <person name="Schmutz J."/>
            <person name="Wang H."/>
            <person name="Percifield R."/>
            <person name="Hawkins J."/>
            <person name="Pontaroli A.C."/>
            <person name="Estep M."/>
            <person name="Feng L."/>
            <person name="Vaughn J.N."/>
            <person name="Grimwood J."/>
            <person name="Jenkins J."/>
            <person name="Barry K."/>
            <person name="Lindquist E."/>
            <person name="Hellsten U."/>
            <person name="Deshpande S."/>
            <person name="Wang X."/>
            <person name="Wu X."/>
            <person name="Mitros T."/>
            <person name="Triplett J."/>
            <person name="Yang X."/>
            <person name="Ye C.Y."/>
            <person name="Mauro-Herrera M."/>
            <person name="Wang L."/>
            <person name="Li P."/>
            <person name="Sharma M."/>
            <person name="Sharma R."/>
            <person name="Ronald P.C."/>
            <person name="Panaud O."/>
            <person name="Kellogg E.A."/>
            <person name="Brutnell T.P."/>
            <person name="Doust A.N."/>
            <person name="Tuskan G.A."/>
            <person name="Rokhsar D."/>
            <person name="Devos K.M."/>
        </authorList>
    </citation>
    <scope>NUCLEOTIDE SEQUENCE [LARGE SCALE GENOMIC DNA]</scope>
    <source>
        <strain evidence="1">Yugu1</strain>
    </source>
</reference>
<gene>
    <name evidence="1" type="ORF">SETIT_1G162100v2</name>
</gene>